<dbReference type="STRING" id="1454001.AW08_02993"/>
<gene>
    <name evidence="2" type="ORF">AW08_02993</name>
</gene>
<dbReference type="PROSITE" id="PS50943">
    <property type="entry name" value="HTH_CROC1"/>
    <property type="match status" value="1"/>
</dbReference>
<dbReference type="EMBL" id="JFAX01000020">
    <property type="protein sequence ID" value="EXI65624.1"/>
    <property type="molecule type" value="Genomic_DNA"/>
</dbReference>
<dbReference type="GO" id="GO:0003677">
    <property type="term" value="F:DNA binding"/>
    <property type="evidence" value="ECO:0007669"/>
    <property type="project" value="InterPro"/>
</dbReference>
<dbReference type="Pfam" id="PF01381">
    <property type="entry name" value="HTH_3"/>
    <property type="match status" value="1"/>
</dbReference>
<feature type="domain" description="HTH cro/C1-type" evidence="1">
    <location>
        <begin position="39"/>
        <end position="81"/>
    </location>
</feature>
<organism evidence="2 3">
    <name type="scientific">Candidatus Accumulibacter adjunctus</name>
    <dbReference type="NCBI Taxonomy" id="1454001"/>
    <lineage>
        <taxon>Bacteria</taxon>
        <taxon>Pseudomonadati</taxon>
        <taxon>Pseudomonadota</taxon>
        <taxon>Betaproteobacteria</taxon>
        <taxon>Candidatus Accumulibacter</taxon>
    </lineage>
</organism>
<evidence type="ECO:0000313" key="3">
    <source>
        <dbReference type="Proteomes" id="UP000020218"/>
    </source>
</evidence>
<dbReference type="AlphaFoldDB" id="A0A011PH86"/>
<evidence type="ECO:0000259" key="1">
    <source>
        <dbReference type="PROSITE" id="PS50943"/>
    </source>
</evidence>
<proteinExistence type="predicted"/>
<sequence>MIDGDPFTGASEDPTRVAAAAAALLPERLRLLIGSEPVAAFARRCGLSESVLRTYLKDGRMPPLDKAAAIAAAAGVSLGWLAGGAPAVAAGQAAYAVRGAAARGGTAIDAAVLAGIVQAVLEAQGAHARPERIAARVVDLYQQAIAPEPDEDAAGGA</sequence>
<protein>
    <submittedName>
        <fullName evidence="2">Helix-turn-helix protein</fullName>
    </submittedName>
</protein>
<evidence type="ECO:0000313" key="2">
    <source>
        <dbReference type="EMBL" id="EXI65624.1"/>
    </source>
</evidence>
<comment type="caution">
    <text evidence="2">The sequence shown here is derived from an EMBL/GenBank/DDBJ whole genome shotgun (WGS) entry which is preliminary data.</text>
</comment>
<reference evidence="2" key="1">
    <citation type="submission" date="2014-02" db="EMBL/GenBank/DDBJ databases">
        <title>Expanding our view of genomic diversity in Candidatus Accumulibacter clades.</title>
        <authorList>
            <person name="Skennerton C.T."/>
            <person name="Barr J.J."/>
            <person name="Slater F.R."/>
            <person name="Bond P.L."/>
            <person name="Tyson G.W."/>
        </authorList>
    </citation>
    <scope>NUCLEOTIDE SEQUENCE [LARGE SCALE GENOMIC DNA]</scope>
</reference>
<dbReference type="InterPro" id="IPR010982">
    <property type="entry name" value="Lambda_DNA-bd_dom_sf"/>
</dbReference>
<name>A0A011PH86_9PROT</name>
<accession>A0A011PH86</accession>
<dbReference type="Gene3D" id="1.10.260.40">
    <property type="entry name" value="lambda repressor-like DNA-binding domains"/>
    <property type="match status" value="1"/>
</dbReference>
<dbReference type="SUPFAM" id="SSF47413">
    <property type="entry name" value="lambda repressor-like DNA-binding domains"/>
    <property type="match status" value="1"/>
</dbReference>
<dbReference type="SMART" id="SM00530">
    <property type="entry name" value="HTH_XRE"/>
    <property type="match status" value="1"/>
</dbReference>
<dbReference type="Proteomes" id="UP000020218">
    <property type="component" value="Unassembled WGS sequence"/>
</dbReference>
<keyword evidence="3" id="KW-1185">Reference proteome</keyword>
<dbReference type="InterPro" id="IPR001387">
    <property type="entry name" value="Cro/C1-type_HTH"/>
</dbReference>